<proteinExistence type="inferred from homology"/>
<name>A0A520KQE6_9CREN</name>
<dbReference type="InterPro" id="IPR012349">
    <property type="entry name" value="Split_barrel_FMN-bd"/>
</dbReference>
<dbReference type="Proteomes" id="UP000316217">
    <property type="component" value="Unassembled WGS sequence"/>
</dbReference>
<keyword evidence="2" id="KW-0285">Flavoprotein</keyword>
<comment type="similarity">
    <text evidence="3">Belongs to the flavoredoxin family.</text>
</comment>
<evidence type="ECO:0000256" key="1">
    <source>
        <dbReference type="ARBA" id="ARBA00001917"/>
    </source>
</evidence>
<evidence type="ECO:0000259" key="4">
    <source>
        <dbReference type="SMART" id="SM00903"/>
    </source>
</evidence>
<comment type="cofactor">
    <cofactor evidence="1">
        <name>FMN</name>
        <dbReference type="ChEBI" id="CHEBI:58210"/>
    </cofactor>
</comment>
<sequence length="175" mass="19627">MDIRVLYPLRTYLVVSGVDKPNVMAADWVTPLSFDPPLLGVSVSKKRYSYSLIKQFGEFVIAVPTAEILEDVWKAGSLSGRNMDKIKALSITLMKSKVVSVPSIRECIANIECRLLKEIDAGDHQFIIGKIEHVSYDKRVFHDDMPDLSVRFLLHLGRNKFTTTSSNMLIAGDVL</sequence>
<evidence type="ECO:0000313" key="6">
    <source>
        <dbReference type="Proteomes" id="UP000316217"/>
    </source>
</evidence>
<comment type="caution">
    <text evidence="5">The sequence shown here is derived from an EMBL/GenBank/DDBJ whole genome shotgun (WGS) entry which is preliminary data.</text>
</comment>
<evidence type="ECO:0000256" key="3">
    <source>
        <dbReference type="ARBA" id="ARBA00038054"/>
    </source>
</evidence>
<dbReference type="SUPFAM" id="SSF50475">
    <property type="entry name" value="FMN-binding split barrel"/>
    <property type="match status" value="1"/>
</dbReference>
<accession>A0A520KQE6</accession>
<protein>
    <submittedName>
        <fullName evidence="5">Flavin reductase family protein</fullName>
    </submittedName>
</protein>
<dbReference type="EMBL" id="RXII01000001">
    <property type="protein sequence ID" value="RZN63729.1"/>
    <property type="molecule type" value="Genomic_DNA"/>
</dbReference>
<dbReference type="PANTHER" id="PTHR43567:SF1">
    <property type="entry name" value="FLAVOREDOXIN"/>
    <property type="match status" value="1"/>
</dbReference>
<dbReference type="InterPro" id="IPR052174">
    <property type="entry name" value="Flavoredoxin"/>
</dbReference>
<gene>
    <name evidence="5" type="ORF">EF810_00055</name>
</gene>
<dbReference type="InterPro" id="IPR002563">
    <property type="entry name" value="Flavin_Rdtase-like_dom"/>
</dbReference>
<evidence type="ECO:0000256" key="2">
    <source>
        <dbReference type="ARBA" id="ARBA00022630"/>
    </source>
</evidence>
<dbReference type="GO" id="GO:0010181">
    <property type="term" value="F:FMN binding"/>
    <property type="evidence" value="ECO:0007669"/>
    <property type="project" value="InterPro"/>
</dbReference>
<organism evidence="5 6">
    <name type="scientific">Candidatus Methanodesulfokora washburnensis</name>
    <dbReference type="NCBI Taxonomy" id="2478471"/>
    <lineage>
        <taxon>Archaea</taxon>
        <taxon>Thermoproteota</taxon>
        <taxon>Candidatus Korarchaeia</taxon>
        <taxon>Candidatus Korarchaeia incertae sedis</taxon>
        <taxon>Candidatus Methanodesulfokora</taxon>
    </lineage>
</organism>
<dbReference type="Pfam" id="PF01613">
    <property type="entry name" value="Flavin_Reduct"/>
    <property type="match status" value="1"/>
</dbReference>
<feature type="domain" description="Flavin reductase like" evidence="4">
    <location>
        <begin position="4"/>
        <end position="143"/>
    </location>
</feature>
<dbReference type="Gene3D" id="2.30.110.10">
    <property type="entry name" value="Electron Transport, Fmn-binding Protein, Chain A"/>
    <property type="match status" value="1"/>
</dbReference>
<dbReference type="SMART" id="SM00903">
    <property type="entry name" value="Flavin_Reduct"/>
    <property type="match status" value="1"/>
</dbReference>
<reference evidence="5 6" key="1">
    <citation type="journal article" date="2019" name="Nat. Microbiol.">
        <title>Wide diversity of methane and short-chain alkane metabolisms in uncultured archaea.</title>
        <authorList>
            <person name="Borrel G."/>
            <person name="Adam P.S."/>
            <person name="McKay L.J."/>
            <person name="Chen L.X."/>
            <person name="Sierra-Garcia I.N."/>
            <person name="Sieber C.M."/>
            <person name="Letourneur Q."/>
            <person name="Ghozlane A."/>
            <person name="Andersen G.L."/>
            <person name="Li W.J."/>
            <person name="Hallam S.J."/>
            <person name="Muyzer G."/>
            <person name="de Oliveira V.M."/>
            <person name="Inskeep W.P."/>
            <person name="Banfield J.F."/>
            <person name="Gribaldo S."/>
        </authorList>
    </citation>
    <scope>NUCLEOTIDE SEQUENCE [LARGE SCALE GENOMIC DNA]</scope>
    <source>
        <strain evidence="5">NM4</strain>
    </source>
</reference>
<evidence type="ECO:0000313" key="5">
    <source>
        <dbReference type="EMBL" id="RZN63729.1"/>
    </source>
</evidence>
<dbReference type="AlphaFoldDB" id="A0A520KQE6"/>
<dbReference type="PANTHER" id="PTHR43567">
    <property type="entry name" value="FLAVOREDOXIN-RELATED-RELATED"/>
    <property type="match status" value="1"/>
</dbReference>